<evidence type="ECO:0000259" key="4">
    <source>
        <dbReference type="Pfam" id="PF13193"/>
    </source>
</evidence>
<dbReference type="InterPro" id="IPR025110">
    <property type="entry name" value="AMP-bd_C"/>
</dbReference>
<comment type="caution">
    <text evidence="5">The sequence shown here is derived from an EMBL/GenBank/DDBJ whole genome shotgun (WGS) entry which is preliminary data.</text>
</comment>
<gene>
    <name evidence="5" type="ORF">DFR68_102439</name>
</gene>
<dbReference type="STRING" id="1210089.GCA_001613165_03701"/>
<dbReference type="AlphaFoldDB" id="A0A370HD37"/>
<dbReference type="InterPro" id="IPR020845">
    <property type="entry name" value="AMP-binding_CS"/>
</dbReference>
<dbReference type="EMBL" id="QQAZ01000002">
    <property type="protein sequence ID" value="RDI54315.1"/>
    <property type="molecule type" value="Genomic_DNA"/>
</dbReference>
<feature type="domain" description="AMP-dependent synthetase/ligase" evidence="3">
    <location>
        <begin position="1"/>
        <end position="368"/>
    </location>
</feature>
<protein>
    <submittedName>
        <fullName evidence="5">Acyl-CoA synthetase (AMP-forming)/AMP-acid ligase II</fullName>
    </submittedName>
</protein>
<evidence type="ECO:0000313" key="6">
    <source>
        <dbReference type="Proteomes" id="UP000255355"/>
    </source>
</evidence>
<dbReference type="Gene3D" id="3.40.50.12780">
    <property type="entry name" value="N-terminal domain of ligase-like"/>
    <property type="match status" value="1"/>
</dbReference>
<dbReference type="PANTHER" id="PTHR43201:SF5">
    <property type="entry name" value="MEDIUM-CHAIN ACYL-COA LIGASE ACSF2, MITOCHONDRIAL"/>
    <property type="match status" value="1"/>
</dbReference>
<evidence type="ECO:0000259" key="3">
    <source>
        <dbReference type="Pfam" id="PF00501"/>
    </source>
</evidence>
<dbReference type="InterPro" id="IPR042099">
    <property type="entry name" value="ANL_N_sf"/>
</dbReference>
<reference evidence="5 6" key="1">
    <citation type="submission" date="2018-07" db="EMBL/GenBank/DDBJ databases">
        <title>Genomic Encyclopedia of Type Strains, Phase IV (KMG-IV): sequencing the most valuable type-strain genomes for metagenomic binning, comparative biology and taxonomic classification.</title>
        <authorList>
            <person name="Goeker M."/>
        </authorList>
    </citation>
    <scope>NUCLEOTIDE SEQUENCE [LARGE SCALE GENOMIC DNA]</scope>
    <source>
        <strain evidence="5 6">DSM 44952</strain>
    </source>
</reference>
<dbReference type="InterPro" id="IPR000873">
    <property type="entry name" value="AMP-dep_synth/lig_dom"/>
</dbReference>
<dbReference type="Gene3D" id="3.30.300.30">
    <property type="match status" value="1"/>
</dbReference>
<keyword evidence="2 5" id="KW-0436">Ligase</keyword>
<sequence length="513" mass="54812">MTYAELHRAAIDVTRAAMAVGLRPGDRAAIWAPNSARWIVTALGLLGAGAVLVPVGTRLRGPEAAEILARTRCRALFTVRGFLGIDYLRMLDETGCELRDLETCVLFSDSTGDSPTPVDGGRSPAVPRGTFLVSWSEFIENGCGTALDDAEGRASSVAPEAISDILFTSGTTGAPKGVLATHQQTLAVFHRWATVVTLRHGDRYLLVNPFSHTFGYKAGIIACLLRAATMVPVDRFDPRRFGHTIERERITVLAGPPTLFGDLLESGQRWPTVRLAGTGGAAIPVSLVERMRRDLGIPQVFTAYGLTESVGVVAVCPPDAPAELVATTVGKRLPDSEIRIVGPDGEPMPPGTPGEIVVRGPNVMHGYLDDPDATADAIDAAGWLHTGDIGVLDGDGYLSITDRLKDMFIVGGFNAYPAEIERILLRHPDIRDAAVVGVPDPRLGEVGVAFLVPADPARVDASAILDWARTRLAGYKVPRGVRFVDALPRNTGGKVRKNELRSLLADSERPADC</sequence>
<evidence type="ECO:0000313" key="5">
    <source>
        <dbReference type="EMBL" id="RDI54315.1"/>
    </source>
</evidence>
<dbReference type="GO" id="GO:0006631">
    <property type="term" value="P:fatty acid metabolic process"/>
    <property type="evidence" value="ECO:0007669"/>
    <property type="project" value="TreeGrafter"/>
</dbReference>
<dbReference type="GO" id="GO:0031956">
    <property type="term" value="F:medium-chain fatty acid-CoA ligase activity"/>
    <property type="evidence" value="ECO:0007669"/>
    <property type="project" value="TreeGrafter"/>
</dbReference>
<proteinExistence type="inferred from homology"/>
<dbReference type="Pfam" id="PF00501">
    <property type="entry name" value="AMP-binding"/>
    <property type="match status" value="1"/>
</dbReference>
<name>A0A370HD37_9NOCA</name>
<comment type="similarity">
    <text evidence="1">Belongs to the ATP-dependent AMP-binding enzyme family.</text>
</comment>
<keyword evidence="6" id="KW-1185">Reference proteome</keyword>
<dbReference type="PROSITE" id="PS00455">
    <property type="entry name" value="AMP_BINDING"/>
    <property type="match status" value="1"/>
</dbReference>
<dbReference type="Pfam" id="PF13193">
    <property type="entry name" value="AMP-binding_C"/>
    <property type="match status" value="1"/>
</dbReference>
<evidence type="ECO:0000256" key="1">
    <source>
        <dbReference type="ARBA" id="ARBA00006432"/>
    </source>
</evidence>
<dbReference type="InterPro" id="IPR045851">
    <property type="entry name" value="AMP-bd_C_sf"/>
</dbReference>
<accession>A0A370HD37</accession>
<feature type="domain" description="AMP-binding enzyme C-terminal" evidence="4">
    <location>
        <begin position="419"/>
        <end position="494"/>
    </location>
</feature>
<dbReference type="Proteomes" id="UP000255355">
    <property type="component" value="Unassembled WGS sequence"/>
</dbReference>
<dbReference type="PANTHER" id="PTHR43201">
    <property type="entry name" value="ACYL-COA SYNTHETASE"/>
    <property type="match status" value="1"/>
</dbReference>
<dbReference type="SUPFAM" id="SSF56801">
    <property type="entry name" value="Acetyl-CoA synthetase-like"/>
    <property type="match status" value="1"/>
</dbReference>
<evidence type="ECO:0000256" key="2">
    <source>
        <dbReference type="ARBA" id="ARBA00022598"/>
    </source>
</evidence>
<organism evidence="5 6">
    <name type="scientific">Nocardia mexicana</name>
    <dbReference type="NCBI Taxonomy" id="279262"/>
    <lineage>
        <taxon>Bacteria</taxon>
        <taxon>Bacillati</taxon>
        <taxon>Actinomycetota</taxon>
        <taxon>Actinomycetes</taxon>
        <taxon>Mycobacteriales</taxon>
        <taxon>Nocardiaceae</taxon>
        <taxon>Nocardia</taxon>
    </lineage>
</organism>